<name>A0A0E3YG64_9BURK</name>
<dbReference type="InterPro" id="IPR036390">
    <property type="entry name" value="WH_DNA-bd_sf"/>
</dbReference>
<sequence length="154" mass="17023">MNELDAIDRAILAIVQRDGRISNARLAERVSLSETPCARRLKRLEAEGYITGYRAELSHRALGLGVTAFVHVRFAVHDRALSEQFEREVQAIDRIVSCHNISGSADYLLGVVATDLDDYGSFTRDVLRALPGVSSIESMLSLREVKRDTGAPLL</sequence>
<organism evidence="5 6">
    <name type="scientific">Pandoraea oxalativorans</name>
    <dbReference type="NCBI Taxonomy" id="573737"/>
    <lineage>
        <taxon>Bacteria</taxon>
        <taxon>Pseudomonadati</taxon>
        <taxon>Pseudomonadota</taxon>
        <taxon>Betaproteobacteria</taxon>
        <taxon>Burkholderiales</taxon>
        <taxon>Burkholderiaceae</taxon>
        <taxon>Pandoraea</taxon>
    </lineage>
</organism>
<evidence type="ECO:0000313" key="6">
    <source>
        <dbReference type="Proteomes" id="UP000035050"/>
    </source>
</evidence>
<reference evidence="5" key="1">
    <citation type="submission" date="2016-06" db="EMBL/GenBank/DDBJ databases">
        <title>Pandoraea oxalativorans DSM 23570 Genome Sequencing.</title>
        <authorList>
            <person name="Ee R."/>
            <person name="Lim Y.-L."/>
            <person name="Yong D."/>
            <person name="Yin W.-F."/>
            <person name="Chan K.-G."/>
        </authorList>
    </citation>
    <scope>NUCLEOTIDE SEQUENCE</scope>
    <source>
        <strain evidence="5">DSM 23570</strain>
    </source>
</reference>
<dbReference type="GeneID" id="88093944"/>
<dbReference type="GO" id="GO:0006355">
    <property type="term" value="P:regulation of DNA-templated transcription"/>
    <property type="evidence" value="ECO:0007669"/>
    <property type="project" value="UniProtKB-ARBA"/>
</dbReference>
<dbReference type="Gene3D" id="3.30.70.920">
    <property type="match status" value="1"/>
</dbReference>
<keyword evidence="2" id="KW-0238">DNA-binding</keyword>
<dbReference type="RefSeq" id="WP_039396907.1">
    <property type="nucleotide sequence ID" value="NZ_CP011253.3"/>
</dbReference>
<dbReference type="InterPro" id="IPR019888">
    <property type="entry name" value="Tscrpt_reg_AsnC-like"/>
</dbReference>
<dbReference type="Proteomes" id="UP000035050">
    <property type="component" value="Chromosome"/>
</dbReference>
<dbReference type="Pfam" id="PF13412">
    <property type="entry name" value="HTH_24"/>
    <property type="match status" value="1"/>
</dbReference>
<dbReference type="PROSITE" id="PS50956">
    <property type="entry name" value="HTH_ASNC_2"/>
    <property type="match status" value="1"/>
</dbReference>
<dbReference type="PATRIC" id="fig|573737.6.peg.184"/>
<dbReference type="PANTHER" id="PTHR30154">
    <property type="entry name" value="LEUCINE-RESPONSIVE REGULATORY PROTEIN"/>
    <property type="match status" value="1"/>
</dbReference>
<feature type="domain" description="HTH asnC-type" evidence="4">
    <location>
        <begin position="4"/>
        <end position="65"/>
    </location>
</feature>
<keyword evidence="6" id="KW-1185">Reference proteome</keyword>
<dbReference type="HOGENOM" id="CLU_091233_0_0_4"/>
<dbReference type="GO" id="GO:0005829">
    <property type="term" value="C:cytosol"/>
    <property type="evidence" value="ECO:0007669"/>
    <property type="project" value="TreeGrafter"/>
</dbReference>
<keyword evidence="1" id="KW-0805">Transcription regulation</keyword>
<dbReference type="KEGG" id="pox:MB84_22075"/>
<dbReference type="SUPFAM" id="SSF46785">
    <property type="entry name" value="Winged helix' DNA-binding domain"/>
    <property type="match status" value="1"/>
</dbReference>
<dbReference type="GO" id="GO:0043200">
    <property type="term" value="P:response to amino acid"/>
    <property type="evidence" value="ECO:0007669"/>
    <property type="project" value="TreeGrafter"/>
</dbReference>
<dbReference type="InterPro" id="IPR011991">
    <property type="entry name" value="ArsR-like_HTH"/>
</dbReference>
<evidence type="ECO:0000256" key="2">
    <source>
        <dbReference type="ARBA" id="ARBA00023125"/>
    </source>
</evidence>
<evidence type="ECO:0000313" key="5">
    <source>
        <dbReference type="EMBL" id="AKC71571.1"/>
    </source>
</evidence>
<proteinExistence type="predicted"/>
<dbReference type="InterPro" id="IPR011008">
    <property type="entry name" value="Dimeric_a/b-barrel"/>
</dbReference>
<gene>
    <name evidence="5" type="ORF">MB84_22075</name>
</gene>
<evidence type="ECO:0000256" key="1">
    <source>
        <dbReference type="ARBA" id="ARBA00023015"/>
    </source>
</evidence>
<protein>
    <submittedName>
        <fullName evidence="5">AsnC family transcriptional regulator</fullName>
    </submittedName>
</protein>
<dbReference type="GO" id="GO:0043565">
    <property type="term" value="F:sequence-specific DNA binding"/>
    <property type="evidence" value="ECO:0007669"/>
    <property type="project" value="InterPro"/>
</dbReference>
<dbReference type="PRINTS" id="PR00033">
    <property type="entry name" value="HTHASNC"/>
</dbReference>
<dbReference type="OrthoDB" id="8526125at2"/>
<keyword evidence="3" id="KW-0804">Transcription</keyword>
<dbReference type="InterPro" id="IPR036388">
    <property type="entry name" value="WH-like_DNA-bd_sf"/>
</dbReference>
<dbReference type="InterPro" id="IPR000485">
    <property type="entry name" value="AsnC-type_HTH_dom"/>
</dbReference>
<dbReference type="CDD" id="cd00090">
    <property type="entry name" value="HTH_ARSR"/>
    <property type="match status" value="1"/>
</dbReference>
<dbReference type="InterPro" id="IPR019887">
    <property type="entry name" value="Tscrpt_reg_AsnC/Lrp_C"/>
</dbReference>
<evidence type="ECO:0000256" key="3">
    <source>
        <dbReference type="ARBA" id="ARBA00023163"/>
    </source>
</evidence>
<dbReference type="Pfam" id="PF01037">
    <property type="entry name" value="AsnC_trans_reg"/>
    <property type="match status" value="1"/>
</dbReference>
<evidence type="ECO:0000259" key="4">
    <source>
        <dbReference type="PROSITE" id="PS50956"/>
    </source>
</evidence>
<dbReference type="AlphaFoldDB" id="A0A0E3YG64"/>
<dbReference type="PANTHER" id="PTHR30154:SF34">
    <property type="entry name" value="TRANSCRIPTIONAL REGULATOR AZLB"/>
    <property type="match status" value="1"/>
</dbReference>
<dbReference type="SMART" id="SM00344">
    <property type="entry name" value="HTH_ASNC"/>
    <property type="match status" value="1"/>
</dbReference>
<dbReference type="Gene3D" id="1.10.10.10">
    <property type="entry name" value="Winged helix-like DNA-binding domain superfamily/Winged helix DNA-binding domain"/>
    <property type="match status" value="1"/>
</dbReference>
<dbReference type="EMBL" id="CP011253">
    <property type="protein sequence ID" value="AKC71571.1"/>
    <property type="molecule type" value="Genomic_DNA"/>
</dbReference>
<accession>A0A0E3YG64</accession>
<dbReference type="SUPFAM" id="SSF54909">
    <property type="entry name" value="Dimeric alpha+beta barrel"/>
    <property type="match status" value="1"/>
</dbReference>